<dbReference type="SUPFAM" id="SSF52266">
    <property type="entry name" value="SGNH hydrolase"/>
    <property type="match status" value="1"/>
</dbReference>
<dbReference type="Gene3D" id="3.40.50.1110">
    <property type="entry name" value="SGNH hydrolase"/>
    <property type="match status" value="1"/>
</dbReference>
<feature type="domain" description="SGNH hydrolase-type esterase" evidence="1">
    <location>
        <begin position="50"/>
        <end position="221"/>
    </location>
</feature>
<dbReference type="Pfam" id="PF13472">
    <property type="entry name" value="Lipase_GDSL_2"/>
    <property type="match status" value="1"/>
</dbReference>
<evidence type="ECO:0000259" key="1">
    <source>
        <dbReference type="Pfam" id="PF13472"/>
    </source>
</evidence>
<evidence type="ECO:0000313" key="3">
    <source>
        <dbReference type="Proteomes" id="UP000464524"/>
    </source>
</evidence>
<accession>A0A857JIS6</accession>
<dbReference type="KEGG" id="pmes:FX988_02079"/>
<sequence length="238" mass="26498">MFYHLATVLLAALFFAQGKYVRRVTPKLPEPEGLRKGIYGNGSPTSLLIMGDSSAAGVGVELQQYALAGSMLNALGSHYQVAWELMAKTGDTSTQLLEKIQQLETHQHYETVVISIGVNDVTGLTSSTKWTHNLSLIAHTLKEKLGAKRVLFSSLPPMHLFPALPQPLRWWLGTRAKQLNALAQVVCQSQPYCHFISAPFPIDQRFIAQDGFHPGPLAYQLWGEYLARVLQEQLTKHY</sequence>
<dbReference type="InterPro" id="IPR013830">
    <property type="entry name" value="SGNH_hydro"/>
</dbReference>
<protein>
    <recommendedName>
        <fullName evidence="1">SGNH hydrolase-type esterase domain-containing protein</fullName>
    </recommendedName>
</protein>
<dbReference type="AlphaFoldDB" id="A0A857JIS6"/>
<dbReference type="EMBL" id="CP047656">
    <property type="protein sequence ID" value="QHJ11843.1"/>
    <property type="molecule type" value="Genomic_DNA"/>
</dbReference>
<gene>
    <name evidence="2" type="ORF">FX988_02079</name>
</gene>
<proteinExistence type="predicted"/>
<keyword evidence="3" id="KW-1185">Reference proteome</keyword>
<dbReference type="Proteomes" id="UP000464524">
    <property type="component" value="Chromosome"/>
</dbReference>
<name>A0A857JIS6_9ALTE</name>
<reference evidence="2 3" key="1">
    <citation type="submission" date="2019-12" db="EMBL/GenBank/DDBJ databases">
        <title>Genome sequencing and assembly of endphytes of Porphyra tenera.</title>
        <authorList>
            <person name="Park J.M."/>
            <person name="Shin R."/>
            <person name="Jo S.H."/>
        </authorList>
    </citation>
    <scope>NUCLEOTIDE SEQUENCE [LARGE SCALE GENOMIC DNA]</scope>
    <source>
        <strain evidence="2 3">GPM4</strain>
    </source>
</reference>
<dbReference type="OrthoDB" id="9804395at2"/>
<organism evidence="2 3">
    <name type="scientific">Paraglaciecola mesophila</name>
    <dbReference type="NCBI Taxonomy" id="197222"/>
    <lineage>
        <taxon>Bacteria</taxon>
        <taxon>Pseudomonadati</taxon>
        <taxon>Pseudomonadota</taxon>
        <taxon>Gammaproteobacteria</taxon>
        <taxon>Alteromonadales</taxon>
        <taxon>Alteromonadaceae</taxon>
        <taxon>Paraglaciecola</taxon>
    </lineage>
</organism>
<dbReference type="InterPro" id="IPR036514">
    <property type="entry name" value="SGNH_hydro_sf"/>
</dbReference>
<evidence type="ECO:0000313" key="2">
    <source>
        <dbReference type="EMBL" id="QHJ11843.1"/>
    </source>
</evidence>
<dbReference type="GO" id="GO:0016788">
    <property type="term" value="F:hydrolase activity, acting on ester bonds"/>
    <property type="evidence" value="ECO:0007669"/>
    <property type="project" value="UniProtKB-ARBA"/>
</dbReference>
<dbReference type="RefSeq" id="WP_160179634.1">
    <property type="nucleotide sequence ID" value="NZ_CP047656.1"/>
</dbReference>
<dbReference type="CDD" id="cd01836">
    <property type="entry name" value="FeeA_FeeB_like"/>
    <property type="match status" value="1"/>
</dbReference>